<evidence type="ECO:0000256" key="1">
    <source>
        <dbReference type="SAM" id="Phobius"/>
    </source>
</evidence>
<evidence type="ECO:0000313" key="3">
    <source>
        <dbReference type="Proteomes" id="UP000681075"/>
    </source>
</evidence>
<protein>
    <recommendedName>
        <fullName evidence="4">Prepilin-type N-terminal cleavage/methylation domain-containing protein</fullName>
    </recommendedName>
</protein>
<keyword evidence="1" id="KW-0812">Transmembrane</keyword>
<keyword evidence="1" id="KW-0472">Membrane</keyword>
<dbReference type="Proteomes" id="UP000681075">
    <property type="component" value="Unassembled WGS sequence"/>
</dbReference>
<evidence type="ECO:0008006" key="4">
    <source>
        <dbReference type="Google" id="ProtNLM"/>
    </source>
</evidence>
<comment type="caution">
    <text evidence="2">The sequence shown here is derived from an EMBL/GenBank/DDBJ whole genome shotgun (WGS) entry which is preliminary data.</text>
</comment>
<reference evidence="2" key="1">
    <citation type="submission" date="2021-02" db="EMBL/GenBank/DDBJ databases">
        <title>Genome sequence of Rhodospirillales sp. strain TMPK1 isolated from soil.</title>
        <authorList>
            <person name="Nakai R."/>
            <person name="Kusada H."/>
            <person name="Tamaki H."/>
        </authorList>
    </citation>
    <scope>NUCLEOTIDE SEQUENCE</scope>
    <source>
        <strain evidence="2">TMPK1</strain>
    </source>
</reference>
<keyword evidence="1" id="KW-1133">Transmembrane helix</keyword>
<dbReference type="EMBL" id="BOPV01000001">
    <property type="protein sequence ID" value="GIL41791.1"/>
    <property type="molecule type" value="Genomic_DNA"/>
</dbReference>
<feature type="transmembrane region" description="Helical" evidence="1">
    <location>
        <begin position="12"/>
        <end position="30"/>
    </location>
</feature>
<dbReference type="AlphaFoldDB" id="A0A8S8XIB6"/>
<dbReference type="InterPro" id="IPR012902">
    <property type="entry name" value="N_methyl_site"/>
</dbReference>
<sequence>MKAQRGFTLLESIVALAILAVVLIPLYTLIGNAMSSMLRARDAADRAADELNALAALETINPALRPQGTLQLGTVQMVWRALEAVPPVLGADYPTGTSSFAIALYDLDVELRDAKGQVRAQFPARRIGWRNGR</sequence>
<dbReference type="NCBIfam" id="TIGR02532">
    <property type="entry name" value="IV_pilin_GFxxxE"/>
    <property type="match status" value="1"/>
</dbReference>
<keyword evidence="3" id="KW-1185">Reference proteome</keyword>
<accession>A0A8S8XIB6</accession>
<evidence type="ECO:0000313" key="2">
    <source>
        <dbReference type="EMBL" id="GIL41791.1"/>
    </source>
</evidence>
<dbReference type="Pfam" id="PF07963">
    <property type="entry name" value="N_methyl"/>
    <property type="match status" value="1"/>
</dbReference>
<proteinExistence type="predicted"/>
<dbReference type="RefSeq" id="WP_420245428.1">
    <property type="nucleotide sequence ID" value="NZ_BOPV01000001.1"/>
</dbReference>
<gene>
    <name evidence="2" type="ORF">TMPK1_40280</name>
</gene>
<name>A0A8S8XIB6_9PROT</name>
<organism evidence="2 3">
    <name type="scientific">Roseiterribacter gracilis</name>
    <dbReference type="NCBI Taxonomy" id="2812848"/>
    <lineage>
        <taxon>Bacteria</taxon>
        <taxon>Pseudomonadati</taxon>
        <taxon>Pseudomonadota</taxon>
        <taxon>Alphaproteobacteria</taxon>
        <taxon>Rhodospirillales</taxon>
        <taxon>Roseiterribacteraceae</taxon>
        <taxon>Roseiterribacter</taxon>
    </lineage>
</organism>